<dbReference type="KEGG" id="spar:SPRG_03755"/>
<sequence>MPRDVLEELVFLEFLCDWRRLETVVTKADLVDLLNVYEASVRCSPQFETWWRLLRDKSDGSSLVASRLKVRGILQGDGDARNPYMWHRRALEKETQMQSTRSHTKDVTKTLQVRLVYADAFQFDVRKWTQVAIHVLRTQPTWMTTNLFGQAKTMVSQNVEPKAYATAIVEAMKLDPRMVYSLDKKSRGVFARANGAYEASMALSLDAAVVKFTAMAQATLQHVSWFPVATILAEARRRRGFPCLRYKAKKAVESPEEAADDAFAQSVAEAMRRNPSLAFVQGQVQGHEWSDGYFTLPHEAPRAPAASLRVAVNADKALRRMTRIILTDLELHASFPLQRIRVEACPPGWSADGIYAYLVKRLCLDDRLHLNGDHFVRAVKLDVASAASYLLADVLEKLATQPTVSYAYIAAKAAKLQPEGLVTLDEYVGGIIDRLRADDRVLYGADALGRGNFGLANNPRLQLLPFTDGDAAFLAKAEAPTPARHVPRAIVTRCIRIARDHWNDPLASDTIFGVREILAAAQLDPDAGDVDGLVRAMVETDTRLRFVPHSMSEVVLDGGFALAIQEKRKRSGRGDVHPHIDWYTPHAIALPDDISQERAEATPEVDVQEQRMWRPEAAYTPDDNVRSEPVQIPLRILRFE</sequence>
<dbReference type="OrthoDB" id="76674at2759"/>
<evidence type="ECO:0000313" key="1">
    <source>
        <dbReference type="EMBL" id="KDO31835.1"/>
    </source>
</evidence>
<protein>
    <submittedName>
        <fullName evidence="1">Uncharacterized protein</fullName>
    </submittedName>
</protein>
<evidence type="ECO:0000313" key="2">
    <source>
        <dbReference type="Proteomes" id="UP000030745"/>
    </source>
</evidence>
<dbReference type="GeneID" id="24126238"/>
<proteinExistence type="predicted"/>
<dbReference type="AlphaFoldDB" id="A0A067CRG5"/>
<dbReference type="RefSeq" id="XP_012197714.1">
    <property type="nucleotide sequence ID" value="XM_012342324.1"/>
</dbReference>
<dbReference type="EMBL" id="KK583197">
    <property type="protein sequence ID" value="KDO31835.1"/>
    <property type="molecule type" value="Genomic_DNA"/>
</dbReference>
<organism evidence="1 2">
    <name type="scientific">Saprolegnia parasitica (strain CBS 223.65)</name>
    <dbReference type="NCBI Taxonomy" id="695850"/>
    <lineage>
        <taxon>Eukaryota</taxon>
        <taxon>Sar</taxon>
        <taxon>Stramenopiles</taxon>
        <taxon>Oomycota</taxon>
        <taxon>Saprolegniomycetes</taxon>
        <taxon>Saprolegniales</taxon>
        <taxon>Saprolegniaceae</taxon>
        <taxon>Saprolegnia</taxon>
    </lineage>
</organism>
<accession>A0A067CRG5</accession>
<dbReference type="OMA" id="VQIPLRI"/>
<dbReference type="VEuPathDB" id="FungiDB:SPRG_03755"/>
<reference evidence="1 2" key="1">
    <citation type="journal article" date="2013" name="PLoS Genet.">
        <title>Distinctive expansion of potential virulence genes in the genome of the oomycete fish pathogen Saprolegnia parasitica.</title>
        <authorList>
            <person name="Jiang R.H."/>
            <person name="de Bruijn I."/>
            <person name="Haas B.J."/>
            <person name="Belmonte R."/>
            <person name="Lobach L."/>
            <person name="Christie J."/>
            <person name="van den Ackerveken G."/>
            <person name="Bottin A."/>
            <person name="Bulone V."/>
            <person name="Diaz-Moreno S.M."/>
            <person name="Dumas B."/>
            <person name="Fan L."/>
            <person name="Gaulin E."/>
            <person name="Govers F."/>
            <person name="Grenville-Briggs L.J."/>
            <person name="Horner N.R."/>
            <person name="Levin J.Z."/>
            <person name="Mammella M."/>
            <person name="Meijer H.J."/>
            <person name="Morris P."/>
            <person name="Nusbaum C."/>
            <person name="Oome S."/>
            <person name="Phillips A.J."/>
            <person name="van Rooyen D."/>
            <person name="Rzeszutek E."/>
            <person name="Saraiva M."/>
            <person name="Secombes C.J."/>
            <person name="Seidl M.F."/>
            <person name="Snel B."/>
            <person name="Stassen J.H."/>
            <person name="Sykes S."/>
            <person name="Tripathy S."/>
            <person name="van den Berg H."/>
            <person name="Vega-Arreguin J.C."/>
            <person name="Wawra S."/>
            <person name="Young S.K."/>
            <person name="Zeng Q."/>
            <person name="Dieguez-Uribeondo J."/>
            <person name="Russ C."/>
            <person name="Tyler B.M."/>
            <person name="van West P."/>
        </authorList>
    </citation>
    <scope>NUCLEOTIDE SEQUENCE [LARGE SCALE GENOMIC DNA]</scope>
    <source>
        <strain evidence="1 2">CBS 223.65</strain>
    </source>
</reference>
<name>A0A067CRG5_SAPPC</name>
<keyword evidence="2" id="KW-1185">Reference proteome</keyword>
<dbReference type="Proteomes" id="UP000030745">
    <property type="component" value="Unassembled WGS sequence"/>
</dbReference>
<gene>
    <name evidence="1" type="ORF">SPRG_03755</name>
</gene>